<evidence type="ECO:0000313" key="2">
    <source>
        <dbReference type="EMBL" id="ANN79975.1"/>
    </source>
</evidence>
<dbReference type="InterPro" id="IPR013096">
    <property type="entry name" value="Cupin_2"/>
</dbReference>
<dbReference type="AlphaFoldDB" id="A0A193GJF4"/>
<accession>A0A193GJF4</accession>
<gene>
    <name evidence="2" type="ORF">BAU07_25225</name>
</gene>
<feature type="domain" description="Cupin type-2" evidence="1">
    <location>
        <begin position="43"/>
        <end position="102"/>
    </location>
</feature>
<evidence type="ECO:0000259" key="1">
    <source>
        <dbReference type="Pfam" id="PF07883"/>
    </source>
</evidence>
<organism evidence="2 3">
    <name type="scientific">Bordetella flabilis</name>
    <dbReference type="NCBI Taxonomy" id="463014"/>
    <lineage>
        <taxon>Bacteria</taxon>
        <taxon>Pseudomonadati</taxon>
        <taxon>Pseudomonadota</taxon>
        <taxon>Betaproteobacteria</taxon>
        <taxon>Burkholderiales</taxon>
        <taxon>Alcaligenaceae</taxon>
        <taxon>Bordetella</taxon>
    </lineage>
</organism>
<dbReference type="KEGG" id="bfz:BAU07_25225"/>
<protein>
    <submittedName>
        <fullName evidence="2">Cupin</fullName>
    </submittedName>
</protein>
<dbReference type="OrthoDB" id="9802489at2"/>
<dbReference type="RefSeq" id="WP_066663985.1">
    <property type="nucleotide sequence ID" value="NZ_CBCSCL010000003.1"/>
</dbReference>
<sequence length="133" mass="14498">MKVFHGRAEGVASEARGPTFTGTVWADPIMPTTDNVTINNVFFSPGARTFWHTHEHGQVLQVTAGRGWICTDGGEPQMIRQGDVVWIPPDERHWHGAAVDTYMVHVATSIGKSVWQEAVADADYPTARIGAAS</sequence>
<proteinExistence type="predicted"/>
<dbReference type="InterPro" id="IPR047263">
    <property type="entry name" value="HNL-like_cupin"/>
</dbReference>
<dbReference type="Pfam" id="PF07883">
    <property type="entry name" value="Cupin_2"/>
    <property type="match status" value="1"/>
</dbReference>
<dbReference type="CDD" id="cd02233">
    <property type="entry name" value="cupin_HNL-like"/>
    <property type="match status" value="1"/>
</dbReference>
<keyword evidence="3" id="KW-1185">Reference proteome</keyword>
<reference evidence="2 3" key="1">
    <citation type="submission" date="2016-06" db="EMBL/GenBank/DDBJ databases">
        <title>Complete genome sequences of Bordetella bronchialis and Bordetella flabilis.</title>
        <authorList>
            <person name="LiPuma J.J."/>
            <person name="Spilker T."/>
        </authorList>
    </citation>
    <scope>NUCLEOTIDE SEQUENCE [LARGE SCALE GENOMIC DNA]</scope>
    <source>
        <strain evidence="2 3">AU10664</strain>
    </source>
</reference>
<dbReference type="PANTHER" id="PTHR43698">
    <property type="entry name" value="RIBD C-TERMINAL DOMAIN CONTAINING PROTEIN"/>
    <property type="match status" value="1"/>
</dbReference>
<dbReference type="STRING" id="463014.BAU07_25225"/>
<dbReference type="PANTHER" id="PTHR43698:SF1">
    <property type="entry name" value="BLL4564 PROTEIN"/>
    <property type="match status" value="1"/>
</dbReference>
<dbReference type="EMBL" id="CP016172">
    <property type="protein sequence ID" value="ANN79975.1"/>
    <property type="molecule type" value="Genomic_DNA"/>
</dbReference>
<dbReference type="InterPro" id="IPR011051">
    <property type="entry name" value="RmlC_Cupin_sf"/>
</dbReference>
<dbReference type="InterPro" id="IPR014710">
    <property type="entry name" value="RmlC-like_jellyroll"/>
</dbReference>
<dbReference type="Proteomes" id="UP000091926">
    <property type="component" value="Chromosome"/>
</dbReference>
<dbReference type="Gene3D" id="2.60.120.10">
    <property type="entry name" value="Jelly Rolls"/>
    <property type="match status" value="1"/>
</dbReference>
<dbReference type="SUPFAM" id="SSF51182">
    <property type="entry name" value="RmlC-like cupins"/>
    <property type="match status" value="1"/>
</dbReference>
<name>A0A193GJF4_9BORD</name>
<evidence type="ECO:0000313" key="3">
    <source>
        <dbReference type="Proteomes" id="UP000091926"/>
    </source>
</evidence>